<dbReference type="OrthoDB" id="205255at2759"/>
<dbReference type="GO" id="GO:0016020">
    <property type="term" value="C:membrane"/>
    <property type="evidence" value="ECO:0007669"/>
    <property type="project" value="TreeGrafter"/>
</dbReference>
<evidence type="ECO:0000256" key="1">
    <source>
        <dbReference type="ARBA" id="ARBA00022448"/>
    </source>
</evidence>
<dbReference type="FunFam" id="1.10.3520.10:FF:000001">
    <property type="entry name" value="Pleckstrin domain-containing family A member 8"/>
    <property type="match status" value="1"/>
</dbReference>
<dbReference type="EMBL" id="DF836393">
    <property type="protein sequence ID" value="GAN05880.1"/>
    <property type="molecule type" value="Genomic_DNA"/>
</dbReference>
<evidence type="ECO:0000313" key="3">
    <source>
        <dbReference type="EMBL" id="GAN05880.1"/>
    </source>
</evidence>
<organism evidence="3">
    <name type="scientific">Mucor ambiguus</name>
    <dbReference type="NCBI Taxonomy" id="91626"/>
    <lineage>
        <taxon>Eukaryota</taxon>
        <taxon>Fungi</taxon>
        <taxon>Fungi incertae sedis</taxon>
        <taxon>Mucoromycota</taxon>
        <taxon>Mucoromycotina</taxon>
        <taxon>Mucoromycetes</taxon>
        <taxon>Mucorales</taxon>
        <taxon>Mucorineae</taxon>
        <taxon>Mucoraceae</taxon>
        <taxon>Mucor</taxon>
    </lineage>
</organism>
<accession>A0A0C9LUZ4</accession>
<evidence type="ECO:0000259" key="2">
    <source>
        <dbReference type="Pfam" id="PF08718"/>
    </source>
</evidence>
<evidence type="ECO:0000313" key="4">
    <source>
        <dbReference type="Proteomes" id="UP000053815"/>
    </source>
</evidence>
<dbReference type="PANTHER" id="PTHR10219">
    <property type="entry name" value="GLYCOLIPID TRANSFER PROTEIN-RELATED"/>
    <property type="match status" value="1"/>
</dbReference>
<feature type="domain" description="Glycolipid transfer protein" evidence="2">
    <location>
        <begin position="26"/>
        <end position="170"/>
    </location>
</feature>
<dbReference type="SUPFAM" id="SSF110004">
    <property type="entry name" value="Glycolipid transfer protein, GLTP"/>
    <property type="match status" value="1"/>
</dbReference>
<dbReference type="Proteomes" id="UP000053815">
    <property type="component" value="Unassembled WGS sequence"/>
</dbReference>
<dbReference type="GO" id="GO:0005829">
    <property type="term" value="C:cytosol"/>
    <property type="evidence" value="ECO:0007669"/>
    <property type="project" value="TreeGrafter"/>
</dbReference>
<dbReference type="InterPro" id="IPR014830">
    <property type="entry name" value="Glycolipid_transfer_prot_dom"/>
</dbReference>
<dbReference type="STRING" id="91626.A0A0C9LUZ4"/>
<sequence length="207" mass="23621">MTEEQTAFQKVITRSYTDVQVGSEGIDTAQFLEATDGMINMFGKYLFGSSAFSVVQSDMSNNVKKIRARFLESPLEYNTLEHLMAKEAHLKRRLATEALLWLKRCAHGGLDFTAQSLMHSINNPNEELTVSFSLAYDTTLRPHHSFIVRPIFNLAMNACPWRKDFYQNIGVQNEASLALMRGWLEALLDLIDILNKVFEKNPAYLKH</sequence>
<dbReference type="Gene3D" id="1.10.3520.10">
    <property type="entry name" value="Glycolipid transfer protein"/>
    <property type="match status" value="1"/>
</dbReference>
<name>A0A0C9LUZ4_9FUNG</name>
<dbReference type="GO" id="GO:1902388">
    <property type="term" value="F:ceramide 1-phosphate transfer activity"/>
    <property type="evidence" value="ECO:0007669"/>
    <property type="project" value="TreeGrafter"/>
</dbReference>
<dbReference type="InterPro" id="IPR036497">
    <property type="entry name" value="GLTP_sf"/>
</dbReference>
<gene>
    <name evidence="3" type="ORF">MAM1_0104d05356</name>
</gene>
<proteinExistence type="predicted"/>
<dbReference type="AlphaFoldDB" id="A0A0C9LUZ4"/>
<dbReference type="PANTHER" id="PTHR10219:SF25">
    <property type="entry name" value="PLECKSTRIN HOMOLOGY DOMAIN-CONTAINING FAMILY A MEMBER 8"/>
    <property type="match status" value="1"/>
</dbReference>
<keyword evidence="1" id="KW-0813">Transport</keyword>
<dbReference type="Pfam" id="PF08718">
    <property type="entry name" value="GLTP"/>
    <property type="match status" value="1"/>
</dbReference>
<protein>
    <recommendedName>
        <fullName evidence="2">Glycolipid transfer protein domain-containing protein</fullName>
    </recommendedName>
</protein>
<reference evidence="3" key="1">
    <citation type="submission" date="2014-09" db="EMBL/GenBank/DDBJ databases">
        <title>Draft genome sequence of an oleaginous Mucoromycotina fungus Mucor ambiguus NBRC6742.</title>
        <authorList>
            <person name="Takeda I."/>
            <person name="Yamane N."/>
            <person name="Morita T."/>
            <person name="Tamano K."/>
            <person name="Machida M."/>
            <person name="Baker S."/>
            <person name="Koike H."/>
        </authorList>
    </citation>
    <scope>NUCLEOTIDE SEQUENCE</scope>
    <source>
        <strain evidence="3">NBRC 6742</strain>
    </source>
</reference>
<dbReference type="GO" id="GO:1902387">
    <property type="term" value="F:ceramide 1-phosphate binding"/>
    <property type="evidence" value="ECO:0007669"/>
    <property type="project" value="TreeGrafter"/>
</dbReference>
<keyword evidence="4" id="KW-1185">Reference proteome</keyword>